<dbReference type="Gene3D" id="1.10.260.40">
    <property type="entry name" value="lambda repressor-like DNA-binding domains"/>
    <property type="match status" value="1"/>
</dbReference>
<evidence type="ECO:0000313" key="3">
    <source>
        <dbReference type="Proteomes" id="UP000235036"/>
    </source>
</evidence>
<dbReference type="GO" id="GO:0003677">
    <property type="term" value="F:DNA binding"/>
    <property type="evidence" value="ECO:0007669"/>
    <property type="project" value="InterPro"/>
</dbReference>
<dbReference type="InterPro" id="IPR010982">
    <property type="entry name" value="Lambda_DNA-bd_dom_sf"/>
</dbReference>
<sequence length="88" mass="10054">MALKVKRLSAEQPMIGKLVRELRQAMNLSQEKFAQELGMTFPTINRWENGHATPSPLALKQIEILLQQLGDRGEALRTKYFPEDKSES</sequence>
<protein>
    <submittedName>
        <fullName evidence="2">XRE family transcriptional regulator</fullName>
    </submittedName>
</protein>
<reference evidence="2 3" key="1">
    <citation type="submission" date="2017-08" db="EMBL/GenBank/DDBJ databases">
        <title>Genomes of Fischerella (Mastigocladus) sp. strains.</title>
        <authorList>
            <person name="Miller S.R."/>
        </authorList>
    </citation>
    <scope>NUCLEOTIDE SEQUENCE [LARGE SCALE GENOMIC DNA]</scope>
    <source>
        <strain evidence="2 3">CCMEE 5323</strain>
    </source>
</reference>
<evidence type="ECO:0000313" key="2">
    <source>
        <dbReference type="EMBL" id="PLZ93425.1"/>
    </source>
</evidence>
<dbReference type="PROSITE" id="PS50943">
    <property type="entry name" value="HTH_CROC1"/>
    <property type="match status" value="1"/>
</dbReference>
<dbReference type="InterPro" id="IPR001387">
    <property type="entry name" value="Cro/C1-type_HTH"/>
</dbReference>
<dbReference type="SMART" id="SM00530">
    <property type="entry name" value="HTH_XRE"/>
    <property type="match status" value="1"/>
</dbReference>
<dbReference type="SUPFAM" id="SSF47413">
    <property type="entry name" value="lambda repressor-like DNA-binding domains"/>
    <property type="match status" value="1"/>
</dbReference>
<dbReference type="CDD" id="cd00093">
    <property type="entry name" value="HTH_XRE"/>
    <property type="match status" value="1"/>
</dbReference>
<dbReference type="EMBL" id="NRQW01000071">
    <property type="protein sequence ID" value="PLZ93425.1"/>
    <property type="molecule type" value="Genomic_DNA"/>
</dbReference>
<dbReference type="Proteomes" id="UP000235036">
    <property type="component" value="Unassembled WGS sequence"/>
</dbReference>
<keyword evidence="3" id="KW-1185">Reference proteome</keyword>
<evidence type="ECO:0000259" key="1">
    <source>
        <dbReference type="PROSITE" id="PS50943"/>
    </source>
</evidence>
<feature type="domain" description="HTH cro/C1-type" evidence="1">
    <location>
        <begin position="19"/>
        <end position="72"/>
    </location>
</feature>
<organism evidence="2 3">
    <name type="scientific">Fischerella muscicola CCMEE 5323</name>
    <dbReference type="NCBI Taxonomy" id="2019572"/>
    <lineage>
        <taxon>Bacteria</taxon>
        <taxon>Bacillati</taxon>
        <taxon>Cyanobacteriota</taxon>
        <taxon>Cyanophyceae</taxon>
        <taxon>Nostocales</taxon>
        <taxon>Hapalosiphonaceae</taxon>
        <taxon>Fischerella</taxon>
    </lineage>
</organism>
<name>A0A2N6K7Q7_FISMU</name>
<accession>A0A2N6K7Q7</accession>
<dbReference type="Pfam" id="PF01381">
    <property type="entry name" value="HTH_3"/>
    <property type="match status" value="1"/>
</dbReference>
<gene>
    <name evidence="2" type="ORF">CEN44_03340</name>
</gene>
<comment type="caution">
    <text evidence="2">The sequence shown here is derived from an EMBL/GenBank/DDBJ whole genome shotgun (WGS) entry which is preliminary data.</text>
</comment>
<proteinExistence type="predicted"/>
<dbReference type="AlphaFoldDB" id="A0A2N6K7Q7"/>